<feature type="chain" id="PRO_5034305273" description="Pituitary tumor-transforming gene 1 protein-interacting protein" evidence="3">
    <location>
        <begin position="32"/>
        <end position="183"/>
    </location>
</feature>
<feature type="region of interest" description="Disordered" evidence="1">
    <location>
        <begin position="139"/>
        <end position="168"/>
    </location>
</feature>
<reference evidence="4" key="1">
    <citation type="submission" date="2025-08" db="UniProtKB">
        <authorList>
            <consortium name="Ensembl"/>
        </authorList>
    </citation>
    <scope>IDENTIFICATION</scope>
</reference>
<evidence type="ECO:0008006" key="6">
    <source>
        <dbReference type="Google" id="ProtNLM"/>
    </source>
</evidence>
<dbReference type="Ensembl" id="ENSGMOT00000059922.1">
    <property type="protein sequence ID" value="ENSGMOP00000037694.1"/>
    <property type="gene ID" value="ENSGMOG00000033342.1"/>
</dbReference>
<reference evidence="4" key="2">
    <citation type="submission" date="2025-09" db="UniProtKB">
        <authorList>
            <consortium name="Ensembl"/>
        </authorList>
    </citation>
    <scope>IDENTIFICATION</scope>
</reference>
<dbReference type="PANTHER" id="PTHR15191">
    <property type="entry name" value="PROTEIN CBG20567"/>
    <property type="match status" value="1"/>
</dbReference>
<organism evidence="4 5">
    <name type="scientific">Gadus morhua</name>
    <name type="common">Atlantic cod</name>
    <dbReference type="NCBI Taxonomy" id="8049"/>
    <lineage>
        <taxon>Eukaryota</taxon>
        <taxon>Metazoa</taxon>
        <taxon>Chordata</taxon>
        <taxon>Craniata</taxon>
        <taxon>Vertebrata</taxon>
        <taxon>Euteleostomi</taxon>
        <taxon>Actinopterygii</taxon>
        <taxon>Neopterygii</taxon>
        <taxon>Teleostei</taxon>
        <taxon>Neoteleostei</taxon>
        <taxon>Acanthomorphata</taxon>
        <taxon>Zeiogadaria</taxon>
        <taxon>Gadariae</taxon>
        <taxon>Gadiformes</taxon>
        <taxon>Gadoidei</taxon>
        <taxon>Gadidae</taxon>
        <taxon>Gadus</taxon>
    </lineage>
</organism>
<dbReference type="GeneTree" id="ENSGT00940000164984"/>
<evidence type="ECO:0000313" key="5">
    <source>
        <dbReference type="Proteomes" id="UP000694546"/>
    </source>
</evidence>
<feature type="compositionally biased region" description="Basic and acidic residues" evidence="1">
    <location>
        <begin position="139"/>
        <end position="166"/>
    </location>
</feature>
<evidence type="ECO:0000256" key="3">
    <source>
        <dbReference type="SAM" id="SignalP"/>
    </source>
</evidence>
<protein>
    <recommendedName>
        <fullName evidence="6">Pituitary tumor-transforming gene 1 protein-interacting protein</fullName>
    </recommendedName>
</protein>
<dbReference type="GO" id="GO:0006606">
    <property type="term" value="P:protein import into nucleus"/>
    <property type="evidence" value="ECO:0007669"/>
    <property type="project" value="TreeGrafter"/>
</dbReference>
<proteinExistence type="predicted"/>
<dbReference type="Proteomes" id="UP000694546">
    <property type="component" value="Chromosome 11"/>
</dbReference>
<evidence type="ECO:0000313" key="4">
    <source>
        <dbReference type="Ensembl" id="ENSGMOP00000037694.1"/>
    </source>
</evidence>
<name>A0A8C5AZ61_GADMO</name>
<dbReference type="InterPro" id="IPR052304">
    <property type="entry name" value="PTTG1IP"/>
</dbReference>
<feature type="signal peptide" evidence="3">
    <location>
        <begin position="1"/>
        <end position="31"/>
    </location>
</feature>
<dbReference type="PANTHER" id="PTHR15191:SF8">
    <property type="entry name" value="PITUITARY TUMOR-TRANSFORMING GENE 1 PROTEIN-INTERACTING PROTEIN-LIKE"/>
    <property type="match status" value="1"/>
</dbReference>
<evidence type="ECO:0000256" key="1">
    <source>
        <dbReference type="SAM" id="MobiDB-lite"/>
    </source>
</evidence>
<dbReference type="GO" id="GO:0005737">
    <property type="term" value="C:cytoplasm"/>
    <property type="evidence" value="ECO:0007669"/>
    <property type="project" value="TreeGrafter"/>
</dbReference>
<sequence length="183" mass="20858">MTNMNHSHKNCVAMSVFFTVVLFVFIGQTECQTDGNVTPPAKRCSASTTCNSCLQSSKCLWCYTNDTCTDYPVSHLLPSSAECKLSDARWGVCWVNFEVLIITMAMLAGSILIAISVCCCWCCCCRRCRSGPDQDEEQFTRRREEIRQRAEERTGERKNRHEDIRRKYGLMADSSSKYSKLEE</sequence>
<dbReference type="OMA" id="VCQLSQA"/>
<keyword evidence="3" id="KW-0732">Signal</keyword>
<evidence type="ECO:0000256" key="2">
    <source>
        <dbReference type="SAM" id="Phobius"/>
    </source>
</evidence>
<accession>A0A8C5AZ61</accession>
<feature type="transmembrane region" description="Helical" evidence="2">
    <location>
        <begin position="99"/>
        <end position="124"/>
    </location>
</feature>
<keyword evidence="2" id="KW-0472">Membrane</keyword>
<dbReference type="AlphaFoldDB" id="A0A8C5AZ61"/>
<dbReference type="GO" id="GO:0005634">
    <property type="term" value="C:nucleus"/>
    <property type="evidence" value="ECO:0007669"/>
    <property type="project" value="TreeGrafter"/>
</dbReference>
<keyword evidence="2" id="KW-0812">Transmembrane</keyword>
<keyword evidence="2" id="KW-1133">Transmembrane helix</keyword>
<keyword evidence="5" id="KW-1185">Reference proteome</keyword>